<keyword evidence="3" id="KW-1185">Reference proteome</keyword>
<protein>
    <submittedName>
        <fullName evidence="2">Uncharacterized protein (DUF427 family)</fullName>
    </submittedName>
</protein>
<sequence>MTVRMRDLVGGALAQLRYEPTGKRVRAEAGGAVVAQTERAVLVWEPRRVVPAYAVPVEDLTAGLTGPPVPAAPDAPADTGSAVPDVTALRVLDPRVPFAVHSTPGEPVGVRVPGGDRVLEGFCPADPALAGSVVLDFAGPDAWYEEDERLYGHPRDPFHRIDVRAASRHVEVSSGGRLLAASARPRLVFETLLPVRWYLPAEDVTAPLVPSDTRTQCAYKGEAGYWSVETGDGLVRDLVWSYRDPLPDAAQLRGLLCFFDERVDVVVDGVPRPRPVTPWS</sequence>
<dbReference type="InterPro" id="IPR038694">
    <property type="entry name" value="DUF427_sf"/>
</dbReference>
<reference evidence="3" key="1">
    <citation type="submission" date="2018-05" db="EMBL/GenBank/DDBJ databases">
        <authorList>
            <person name="Klenk H.-P."/>
            <person name="Huntemann M."/>
            <person name="Clum A."/>
            <person name="Pillay M."/>
            <person name="Palaniappan K."/>
            <person name="Varghese N."/>
            <person name="Mikhailova N."/>
            <person name="Stamatis D."/>
            <person name="Reddy T."/>
            <person name="Daum C."/>
            <person name="Shapiro N."/>
            <person name="Ivanova N."/>
            <person name="Kyrpides N."/>
            <person name="Woyke T."/>
        </authorList>
    </citation>
    <scope>NUCLEOTIDE SEQUENCE [LARGE SCALE GENOMIC DNA]</scope>
    <source>
        <strain evidence="3">DSM 45417</strain>
    </source>
</reference>
<dbReference type="InterPro" id="IPR007361">
    <property type="entry name" value="DUF427"/>
</dbReference>
<evidence type="ECO:0000313" key="3">
    <source>
        <dbReference type="Proteomes" id="UP000246661"/>
    </source>
</evidence>
<comment type="caution">
    <text evidence="2">The sequence shown here is derived from an EMBL/GenBank/DDBJ whole genome shotgun (WGS) entry which is preliminary data.</text>
</comment>
<dbReference type="Proteomes" id="UP000246661">
    <property type="component" value="Unassembled WGS sequence"/>
</dbReference>
<dbReference type="PANTHER" id="PTHR34310:SF8">
    <property type="entry name" value="CONSERVED PROTEIN"/>
    <property type="match status" value="1"/>
</dbReference>
<gene>
    <name evidence="2" type="ORF">JD79_01970</name>
</gene>
<name>A0A317QJ27_9ACTN</name>
<dbReference type="OrthoDB" id="285364at2"/>
<dbReference type="Gene3D" id="2.170.150.40">
    <property type="entry name" value="Domain of unknown function (DUF427)"/>
    <property type="match status" value="2"/>
</dbReference>
<proteinExistence type="predicted"/>
<organism evidence="2 3">
    <name type="scientific">Geodermatophilus normandii</name>
    <dbReference type="NCBI Taxonomy" id="1137989"/>
    <lineage>
        <taxon>Bacteria</taxon>
        <taxon>Bacillati</taxon>
        <taxon>Actinomycetota</taxon>
        <taxon>Actinomycetes</taxon>
        <taxon>Geodermatophilales</taxon>
        <taxon>Geodermatophilaceae</taxon>
        <taxon>Geodermatophilus</taxon>
    </lineage>
</organism>
<feature type="domain" description="DUF427" evidence="1">
    <location>
        <begin position="170"/>
        <end position="260"/>
    </location>
</feature>
<dbReference type="EMBL" id="QGTX01000001">
    <property type="protein sequence ID" value="PWW22807.1"/>
    <property type="molecule type" value="Genomic_DNA"/>
</dbReference>
<evidence type="ECO:0000259" key="1">
    <source>
        <dbReference type="Pfam" id="PF04248"/>
    </source>
</evidence>
<dbReference type="AlphaFoldDB" id="A0A317QJ27"/>
<dbReference type="PANTHER" id="PTHR34310">
    <property type="entry name" value="DUF427 DOMAIN PROTEIN (AFU_ORTHOLOGUE AFUA_3G02220)"/>
    <property type="match status" value="1"/>
</dbReference>
<dbReference type="Pfam" id="PF04248">
    <property type="entry name" value="NTP_transf_9"/>
    <property type="match status" value="1"/>
</dbReference>
<dbReference type="RefSeq" id="WP_110005341.1">
    <property type="nucleotide sequence ID" value="NZ_QGTX01000001.1"/>
</dbReference>
<evidence type="ECO:0000313" key="2">
    <source>
        <dbReference type="EMBL" id="PWW22807.1"/>
    </source>
</evidence>
<accession>A0A317QJ27</accession>